<comment type="function">
    <text evidence="17 18">Catalyzes the condensation of ATP and 5-phosphoribose 1-diphosphate to form N'-(5'-phosphoribosyl)-ATP (PR-ATP). Has a crucial role in the pathway because the rate of histidine biosynthesis seems to be controlled primarily by regulation of HisG enzymatic activity.</text>
</comment>
<dbReference type="GO" id="GO:0003879">
    <property type="term" value="F:ATP phosphoribosyltransferase activity"/>
    <property type="evidence" value="ECO:0007669"/>
    <property type="project" value="UniProtKB-UniRule"/>
</dbReference>
<dbReference type="InterPro" id="IPR013820">
    <property type="entry name" value="ATP_PRibTrfase_cat"/>
</dbReference>
<dbReference type="Proteomes" id="UP000001901">
    <property type="component" value="Chromosome"/>
</dbReference>
<reference evidence="21 22" key="1">
    <citation type="journal article" date="2010" name="Stand. Genomic Sci.">
        <title>Complete genome sequence of Archaeoglobus profundus type strain (AV18).</title>
        <authorList>
            <person name="von Jan M."/>
            <person name="Lapidus A."/>
            <person name="Del Rio T.G."/>
            <person name="Copeland A."/>
            <person name="Tice H."/>
            <person name="Cheng J.F."/>
            <person name="Lucas S."/>
            <person name="Chen F."/>
            <person name="Nolan M."/>
            <person name="Goodwin L."/>
            <person name="Han C."/>
            <person name="Pitluck S."/>
            <person name="Liolios K."/>
            <person name="Ivanova N."/>
            <person name="Mavromatis K."/>
            <person name="Ovchinnikova G."/>
            <person name="Chertkov O."/>
            <person name="Pati A."/>
            <person name="Chen A."/>
            <person name="Palaniappan K."/>
            <person name="Land M."/>
            <person name="Hauser L."/>
            <person name="Chang Y.J."/>
            <person name="Jeffries C.D."/>
            <person name="Saunders E."/>
            <person name="Brettin T."/>
            <person name="Detter J.C."/>
            <person name="Chain P."/>
            <person name="Eichinger K."/>
            <person name="Huber H."/>
            <person name="Spring S."/>
            <person name="Rohde M."/>
            <person name="Goker M."/>
            <person name="Wirth R."/>
            <person name="Woyke T."/>
            <person name="Bristow J."/>
            <person name="Eisen J.A."/>
            <person name="Markowitz V."/>
            <person name="Hugenholtz P."/>
            <person name="Kyrpides N.C."/>
            <person name="Klenk H.P."/>
        </authorList>
    </citation>
    <scope>NUCLEOTIDE SEQUENCE [LARGE SCALE GENOMIC DNA]</scope>
    <source>
        <strain evidence="22">DSM 5631 / JCM 9629 / NBRC 100127 / Av18</strain>
    </source>
</reference>
<dbReference type="FunFam" id="3.40.190.10:FF:000082">
    <property type="entry name" value="ATP phosphoribosyltransferase"/>
    <property type="match status" value="1"/>
</dbReference>
<dbReference type="HAMAP" id="MF_00079">
    <property type="entry name" value="HisG_Long"/>
    <property type="match status" value="1"/>
</dbReference>
<dbReference type="EMBL" id="CP001857">
    <property type="protein sequence ID" value="ADB58102.1"/>
    <property type="molecule type" value="Genomic_DNA"/>
</dbReference>
<evidence type="ECO:0000313" key="21">
    <source>
        <dbReference type="EMBL" id="ADB58102.1"/>
    </source>
</evidence>
<dbReference type="PANTHER" id="PTHR21403:SF10">
    <property type="entry name" value="ATP PHOSPHORIBOSYLTRANSFERASE"/>
    <property type="match status" value="1"/>
</dbReference>
<feature type="domain" description="Histidine biosynthesis HisG C-terminal" evidence="20">
    <location>
        <begin position="205"/>
        <end position="276"/>
    </location>
</feature>
<dbReference type="Pfam" id="PF08029">
    <property type="entry name" value="HisG_C"/>
    <property type="match status" value="1"/>
</dbReference>
<keyword evidence="8 18" id="KW-0963">Cytoplasm</keyword>
<evidence type="ECO:0000259" key="19">
    <source>
        <dbReference type="Pfam" id="PF01634"/>
    </source>
</evidence>
<dbReference type="InterPro" id="IPR020621">
    <property type="entry name" value="ATP-PRT_HisG_long"/>
</dbReference>
<evidence type="ECO:0000256" key="15">
    <source>
        <dbReference type="ARBA" id="ARBA00022842"/>
    </source>
</evidence>
<dbReference type="EC" id="2.4.2.17" evidence="6 18"/>
<dbReference type="eggNOG" id="arCOG02208">
    <property type="taxonomic scope" value="Archaea"/>
</dbReference>
<dbReference type="SUPFAM" id="SSF53850">
    <property type="entry name" value="Periplasmic binding protein-like II"/>
    <property type="match status" value="1"/>
</dbReference>
<dbReference type="RefSeq" id="WP_012940438.1">
    <property type="nucleotide sequence ID" value="NC_013741.1"/>
</dbReference>
<evidence type="ECO:0000256" key="8">
    <source>
        <dbReference type="ARBA" id="ARBA00022490"/>
    </source>
</evidence>
<evidence type="ECO:0000313" key="22">
    <source>
        <dbReference type="Proteomes" id="UP000001901"/>
    </source>
</evidence>
<keyword evidence="9 18" id="KW-0028">Amino-acid biosynthesis</keyword>
<dbReference type="NCBIfam" id="TIGR00070">
    <property type="entry name" value="hisG"/>
    <property type="match status" value="1"/>
</dbReference>
<evidence type="ECO:0000256" key="9">
    <source>
        <dbReference type="ARBA" id="ARBA00022605"/>
    </source>
</evidence>
<proteinExistence type="inferred from homology"/>
<dbReference type="PaxDb" id="572546-Arcpr_1042"/>
<comment type="activity regulation">
    <text evidence="18">Feedback inhibited by histidine.</text>
</comment>
<dbReference type="AlphaFoldDB" id="D2RDA8"/>
<dbReference type="PANTHER" id="PTHR21403">
    <property type="entry name" value="ATP PHOSPHORIBOSYLTRANSFERASE ATP-PRTASE"/>
    <property type="match status" value="1"/>
</dbReference>
<evidence type="ECO:0000256" key="2">
    <source>
        <dbReference type="ARBA" id="ARBA00001946"/>
    </source>
</evidence>
<dbReference type="UniPathway" id="UPA00031">
    <property type="reaction ID" value="UER00006"/>
</dbReference>
<keyword evidence="16 18" id="KW-0368">Histidine biosynthesis</keyword>
<evidence type="ECO:0000256" key="13">
    <source>
        <dbReference type="ARBA" id="ARBA00022741"/>
    </source>
</evidence>
<dbReference type="InterPro" id="IPR015867">
    <property type="entry name" value="N-reg_PII/ATP_PRibTrfase_C"/>
</dbReference>
<dbReference type="InterPro" id="IPR013115">
    <property type="entry name" value="HisG_C"/>
</dbReference>
<evidence type="ECO:0000256" key="7">
    <source>
        <dbReference type="ARBA" id="ARBA00020998"/>
    </source>
</evidence>
<dbReference type="KEGG" id="apo:Arcpr_1042"/>
<dbReference type="Gene3D" id="3.30.70.120">
    <property type="match status" value="1"/>
</dbReference>
<dbReference type="STRING" id="572546.Arcpr_1042"/>
<evidence type="ECO:0000256" key="10">
    <source>
        <dbReference type="ARBA" id="ARBA00022676"/>
    </source>
</evidence>
<dbReference type="OrthoDB" id="33116at2157"/>
<keyword evidence="15 18" id="KW-0460">Magnesium</keyword>
<keyword evidence="13 18" id="KW-0547">Nucleotide-binding</keyword>
<keyword evidence="12 18" id="KW-0479">Metal-binding</keyword>
<evidence type="ECO:0000256" key="6">
    <source>
        <dbReference type="ARBA" id="ARBA00011946"/>
    </source>
</evidence>
<evidence type="ECO:0000256" key="5">
    <source>
        <dbReference type="ARBA" id="ARBA00007955"/>
    </source>
</evidence>
<gene>
    <name evidence="18" type="primary">hisG</name>
    <name evidence="21" type="ordered locus">Arcpr_1042</name>
</gene>
<dbReference type="InterPro" id="IPR011322">
    <property type="entry name" value="N-reg_PII-like_a/b"/>
</dbReference>
<protein>
    <recommendedName>
        <fullName evidence="7 18">ATP phosphoribosyltransferase</fullName>
        <shortName evidence="18">ATP-PRT</shortName>
        <shortName evidence="18">ATP-PRTase</shortName>
        <ecNumber evidence="6 18">2.4.2.17</ecNumber>
    </recommendedName>
</protein>
<dbReference type="GeneID" id="8739717"/>
<evidence type="ECO:0000256" key="11">
    <source>
        <dbReference type="ARBA" id="ARBA00022679"/>
    </source>
</evidence>
<dbReference type="GO" id="GO:0005737">
    <property type="term" value="C:cytoplasm"/>
    <property type="evidence" value="ECO:0007669"/>
    <property type="project" value="UniProtKB-SubCell"/>
</dbReference>
<comment type="cofactor">
    <cofactor evidence="2 18">
        <name>Mg(2+)</name>
        <dbReference type="ChEBI" id="CHEBI:18420"/>
    </cofactor>
</comment>
<evidence type="ECO:0000256" key="18">
    <source>
        <dbReference type="HAMAP-Rule" id="MF_00079"/>
    </source>
</evidence>
<dbReference type="GO" id="GO:0000287">
    <property type="term" value="F:magnesium ion binding"/>
    <property type="evidence" value="ECO:0007669"/>
    <property type="project" value="UniProtKB-UniRule"/>
</dbReference>
<organism evidence="21 22">
    <name type="scientific">Archaeoglobus profundus (strain DSM 5631 / JCM 9629 / NBRC 100127 / Av18)</name>
    <dbReference type="NCBI Taxonomy" id="572546"/>
    <lineage>
        <taxon>Archaea</taxon>
        <taxon>Methanobacteriati</taxon>
        <taxon>Methanobacteriota</taxon>
        <taxon>Archaeoglobi</taxon>
        <taxon>Archaeoglobales</taxon>
        <taxon>Archaeoglobaceae</taxon>
        <taxon>Archaeoglobus</taxon>
    </lineage>
</organism>
<evidence type="ECO:0000256" key="1">
    <source>
        <dbReference type="ARBA" id="ARBA00000915"/>
    </source>
</evidence>
<comment type="catalytic activity">
    <reaction evidence="1 18">
        <text>1-(5-phospho-beta-D-ribosyl)-ATP + diphosphate = 5-phospho-alpha-D-ribose 1-diphosphate + ATP</text>
        <dbReference type="Rhea" id="RHEA:18473"/>
        <dbReference type="ChEBI" id="CHEBI:30616"/>
        <dbReference type="ChEBI" id="CHEBI:33019"/>
        <dbReference type="ChEBI" id="CHEBI:58017"/>
        <dbReference type="ChEBI" id="CHEBI:73183"/>
        <dbReference type="EC" id="2.4.2.17"/>
    </reaction>
</comment>
<name>D2RDA8_ARCPA</name>
<evidence type="ECO:0000256" key="17">
    <source>
        <dbReference type="ARBA" id="ARBA00024861"/>
    </source>
</evidence>
<keyword evidence="11 18" id="KW-0808">Transferase</keyword>
<evidence type="ECO:0000256" key="16">
    <source>
        <dbReference type="ARBA" id="ARBA00023102"/>
    </source>
</evidence>
<keyword evidence="10 18" id="KW-0328">Glycosyltransferase</keyword>
<dbReference type="NCBIfam" id="TIGR03455">
    <property type="entry name" value="HisG_C-term"/>
    <property type="match status" value="1"/>
</dbReference>
<comment type="pathway">
    <text evidence="4 18">Amino-acid biosynthesis; L-histidine biosynthesis; L-histidine from 5-phospho-alpha-D-ribose 1-diphosphate: step 1/9.</text>
</comment>
<evidence type="ECO:0000256" key="12">
    <source>
        <dbReference type="ARBA" id="ARBA00022723"/>
    </source>
</evidence>
<dbReference type="Pfam" id="PF01634">
    <property type="entry name" value="HisG"/>
    <property type="match status" value="1"/>
</dbReference>
<keyword evidence="22" id="KW-1185">Reference proteome</keyword>
<comment type="subcellular location">
    <subcellularLocation>
        <location evidence="3 18">Cytoplasm</location>
    </subcellularLocation>
</comment>
<dbReference type="InterPro" id="IPR001348">
    <property type="entry name" value="ATP_PRibTrfase_HisG"/>
</dbReference>
<evidence type="ECO:0000256" key="4">
    <source>
        <dbReference type="ARBA" id="ARBA00004667"/>
    </source>
</evidence>
<dbReference type="HOGENOM" id="CLU_038115_1_1_2"/>
<dbReference type="FunFam" id="3.30.70.120:FF:000002">
    <property type="entry name" value="ATP phosphoribosyltransferase"/>
    <property type="match status" value="1"/>
</dbReference>
<dbReference type="CDD" id="cd13594">
    <property type="entry name" value="PBP2_HisGL4"/>
    <property type="match status" value="1"/>
</dbReference>
<dbReference type="GO" id="GO:0000105">
    <property type="term" value="P:L-histidine biosynthetic process"/>
    <property type="evidence" value="ECO:0007669"/>
    <property type="project" value="UniProtKB-UniRule"/>
</dbReference>
<evidence type="ECO:0000256" key="3">
    <source>
        <dbReference type="ARBA" id="ARBA00004496"/>
    </source>
</evidence>
<evidence type="ECO:0000259" key="20">
    <source>
        <dbReference type="Pfam" id="PF08029"/>
    </source>
</evidence>
<dbReference type="GO" id="GO:0005524">
    <property type="term" value="F:ATP binding"/>
    <property type="evidence" value="ECO:0007669"/>
    <property type="project" value="UniProtKB-KW"/>
</dbReference>
<keyword evidence="14 18" id="KW-0067">ATP-binding</keyword>
<dbReference type="InterPro" id="IPR018198">
    <property type="entry name" value="ATP_PRibTrfase_CS"/>
</dbReference>
<feature type="domain" description="ATP phosphoribosyltransferase catalytic" evidence="19">
    <location>
        <begin position="48"/>
        <end position="201"/>
    </location>
</feature>
<dbReference type="Gene3D" id="3.40.190.10">
    <property type="entry name" value="Periplasmic binding protein-like II"/>
    <property type="match status" value="2"/>
</dbReference>
<sequence>MIIAIPNKGRLSEPSLELLREAGIRVESSERKLIVPTNNQRINILFARARDIPHYVANGSADVGITGYDMVVESGEDVKVLLKLGFGKAKLVIAVPMNSDVKAVEDLDGKRIATEFKNIAKRYFKEKGLNVKIVEVSGACENAPYIGIADAILDLTSTGTTLRVNNLRVVEEVLETEAVLIANRNVVNEFEVKALVTSIQGVLNAKGMMYLMMNIPADILDEVKRIVPGLKGPTVMKVENGNMLAVHVVVHEDRLFEILEKLKKIGARDILIIPIQRLIY</sequence>
<accession>D2RDA8</accession>
<dbReference type="SUPFAM" id="SSF54913">
    <property type="entry name" value="GlnB-like"/>
    <property type="match status" value="1"/>
</dbReference>
<dbReference type="PROSITE" id="PS01316">
    <property type="entry name" value="ATP_P_PHORIBOSYLTR"/>
    <property type="match status" value="1"/>
</dbReference>
<comment type="similarity">
    <text evidence="5 18">Belongs to the ATP phosphoribosyltransferase family. Long subfamily.</text>
</comment>
<evidence type="ECO:0000256" key="14">
    <source>
        <dbReference type="ARBA" id="ARBA00022840"/>
    </source>
</evidence>